<dbReference type="Proteomes" id="UP001140096">
    <property type="component" value="Unassembled WGS sequence"/>
</dbReference>
<accession>A0ACC1LDQ1</accession>
<gene>
    <name evidence="1" type="ORF">H4S07_003764</name>
</gene>
<proteinExistence type="predicted"/>
<keyword evidence="2" id="KW-1185">Reference proteome</keyword>
<evidence type="ECO:0000313" key="2">
    <source>
        <dbReference type="Proteomes" id="UP001140096"/>
    </source>
</evidence>
<dbReference type="EMBL" id="JANBUP010001310">
    <property type="protein sequence ID" value="KAJ2806619.1"/>
    <property type="molecule type" value="Genomic_DNA"/>
</dbReference>
<name>A0ACC1LDQ1_9FUNG</name>
<sequence length="161" mass="17483">MSAVDCSKSSDDGLVTNLVSVYDRHGKKHLFDKKPETCWNSAQGTPQYIDVQFKVPVKLTAIRIQFQGGFAGKATNLFDLSQPSLPLCPLHPKDNNSVQVLLLPESLHDTARSHVRIQFLSSTDFYGRIVVYALDFLGHAAAVALQTNDDDSPIGVAAAAA</sequence>
<reference evidence="1" key="1">
    <citation type="submission" date="2022-07" db="EMBL/GenBank/DDBJ databases">
        <title>Phylogenomic reconstructions and comparative analyses of Kickxellomycotina fungi.</title>
        <authorList>
            <person name="Reynolds N.K."/>
            <person name="Stajich J.E."/>
            <person name="Barry K."/>
            <person name="Grigoriev I.V."/>
            <person name="Crous P."/>
            <person name="Smith M.E."/>
        </authorList>
    </citation>
    <scope>NUCLEOTIDE SEQUENCE</scope>
    <source>
        <strain evidence="1">CBS 102833</strain>
    </source>
</reference>
<protein>
    <submittedName>
        <fullName evidence="1">Uncharacterized protein</fullName>
    </submittedName>
</protein>
<organism evidence="1 2">
    <name type="scientific">Coemansia furcata</name>
    <dbReference type="NCBI Taxonomy" id="417177"/>
    <lineage>
        <taxon>Eukaryota</taxon>
        <taxon>Fungi</taxon>
        <taxon>Fungi incertae sedis</taxon>
        <taxon>Zoopagomycota</taxon>
        <taxon>Kickxellomycotina</taxon>
        <taxon>Kickxellomycetes</taxon>
        <taxon>Kickxellales</taxon>
        <taxon>Kickxellaceae</taxon>
        <taxon>Coemansia</taxon>
    </lineage>
</organism>
<evidence type="ECO:0000313" key="1">
    <source>
        <dbReference type="EMBL" id="KAJ2806619.1"/>
    </source>
</evidence>
<comment type="caution">
    <text evidence="1">The sequence shown here is derived from an EMBL/GenBank/DDBJ whole genome shotgun (WGS) entry which is preliminary data.</text>
</comment>